<dbReference type="KEGG" id="ipo:Ilyop_2806"/>
<keyword evidence="1" id="KW-1133">Transmembrane helix</keyword>
<proteinExistence type="predicted"/>
<keyword evidence="2" id="KW-0614">Plasmid</keyword>
<feature type="transmembrane region" description="Helical" evidence="1">
    <location>
        <begin position="48"/>
        <end position="66"/>
    </location>
</feature>
<evidence type="ECO:0000256" key="1">
    <source>
        <dbReference type="SAM" id="Phobius"/>
    </source>
</evidence>
<organism evidence="2 3">
    <name type="scientific">Ilyobacter polytropus (strain ATCC 51220 / DSM 2926 / LMG 16218 / CuHBu1)</name>
    <dbReference type="NCBI Taxonomy" id="572544"/>
    <lineage>
        <taxon>Bacteria</taxon>
        <taxon>Fusobacteriati</taxon>
        <taxon>Fusobacteriota</taxon>
        <taxon>Fusobacteriia</taxon>
        <taxon>Fusobacteriales</taxon>
        <taxon>Fusobacteriaceae</taxon>
        <taxon>Ilyobacter</taxon>
    </lineage>
</organism>
<geneLocation type="plasmid" evidence="2 3">
    <name>pILYOP01</name>
</geneLocation>
<dbReference type="Proteomes" id="UP000006875">
    <property type="component" value="Plasmid pILYOP01"/>
</dbReference>
<dbReference type="AlphaFoldDB" id="E3HDF7"/>
<name>E3HDF7_ILYPC</name>
<protein>
    <submittedName>
        <fullName evidence="2">Uncharacterized protein</fullName>
    </submittedName>
</protein>
<accession>E3HDF7</accession>
<keyword evidence="3" id="KW-1185">Reference proteome</keyword>
<dbReference type="HOGENOM" id="CLU_2806695_0_0_0"/>
<keyword evidence="1" id="KW-0472">Membrane</keyword>
<gene>
    <name evidence="2" type="ordered locus">Ilyop_2806</name>
</gene>
<evidence type="ECO:0000313" key="2">
    <source>
        <dbReference type="EMBL" id="ADO84560.1"/>
    </source>
</evidence>
<sequence length="67" mass="8288">MKKSLNKSEIDLLIDKSIDKIPFEMRKIKFILFVVKIVNKHKIKKDHFIKIVLFFYIIYTLYYFFIK</sequence>
<keyword evidence="1" id="KW-0812">Transmembrane</keyword>
<evidence type="ECO:0000313" key="3">
    <source>
        <dbReference type="Proteomes" id="UP000006875"/>
    </source>
</evidence>
<reference evidence="2 3" key="1">
    <citation type="journal article" date="2010" name="Stand. Genomic Sci.">
        <title>Complete genome sequence of Ilyobacter polytropus type strain (CuHbu1).</title>
        <authorList>
            <person name="Sikorski J."/>
            <person name="Chertkov O."/>
            <person name="Lapidus A."/>
            <person name="Nolan M."/>
            <person name="Lucas S."/>
            <person name="Del Rio T.G."/>
            <person name="Tice H."/>
            <person name="Cheng J.F."/>
            <person name="Tapia R."/>
            <person name="Han C."/>
            <person name="Goodwin L."/>
            <person name="Pitluck S."/>
            <person name="Liolios K."/>
            <person name="Ivanova N."/>
            <person name="Mavromatis K."/>
            <person name="Mikhailova N."/>
            <person name="Pati A."/>
            <person name="Chen A."/>
            <person name="Palaniappan K."/>
            <person name="Land M."/>
            <person name="Hauser L."/>
            <person name="Chang Y.J."/>
            <person name="Jeffries C.D."/>
            <person name="Brambilla E."/>
            <person name="Yasawong M."/>
            <person name="Rohde M."/>
            <person name="Pukall R."/>
            <person name="Spring S."/>
            <person name="Goker M."/>
            <person name="Woyke T."/>
            <person name="Bristow J."/>
            <person name="Eisen J.A."/>
            <person name="Markowitz V."/>
            <person name="Hugenholtz P."/>
            <person name="Kyrpides N.C."/>
            <person name="Klenk H.P."/>
        </authorList>
    </citation>
    <scope>NUCLEOTIDE SEQUENCE [LARGE SCALE GENOMIC DNA]</scope>
    <source>
        <strain evidence="3">ATCC 51220 / DSM 2926 / LMG 16218 / CuHBu1</strain>
        <plasmid evidence="3">pILYOP01</plasmid>
    </source>
</reference>
<dbReference type="EMBL" id="CP002282">
    <property type="protein sequence ID" value="ADO84560.1"/>
    <property type="molecule type" value="Genomic_DNA"/>
</dbReference>